<protein>
    <submittedName>
        <fullName evidence="2">FAD dependent oxidoreductase</fullName>
    </submittedName>
</protein>
<evidence type="ECO:0000259" key="1">
    <source>
        <dbReference type="Pfam" id="PF01266"/>
    </source>
</evidence>
<dbReference type="OrthoDB" id="429143at2759"/>
<evidence type="ECO:0000313" key="3">
    <source>
        <dbReference type="Proteomes" id="UP000245942"/>
    </source>
</evidence>
<accession>A0A316U1A4</accession>
<dbReference type="GeneID" id="37012183"/>
<dbReference type="InterPro" id="IPR006076">
    <property type="entry name" value="FAD-dep_OxRdtase"/>
</dbReference>
<feature type="domain" description="FAD dependent oxidoreductase" evidence="1">
    <location>
        <begin position="38"/>
        <end position="434"/>
    </location>
</feature>
<dbReference type="Pfam" id="PF01266">
    <property type="entry name" value="DAO"/>
    <property type="match status" value="1"/>
</dbReference>
<reference evidence="2 3" key="1">
    <citation type="journal article" date="2018" name="Mol. Biol. Evol.">
        <title>Broad Genomic Sampling Reveals a Smut Pathogenic Ancestry of the Fungal Clade Ustilaginomycotina.</title>
        <authorList>
            <person name="Kijpornyongpan T."/>
            <person name="Mondo S.J."/>
            <person name="Barry K."/>
            <person name="Sandor L."/>
            <person name="Lee J."/>
            <person name="Lipzen A."/>
            <person name="Pangilinan J."/>
            <person name="LaButti K."/>
            <person name="Hainaut M."/>
            <person name="Henrissat B."/>
            <person name="Grigoriev I.V."/>
            <person name="Spatafora J.W."/>
            <person name="Aime M.C."/>
        </authorList>
    </citation>
    <scope>NUCLEOTIDE SEQUENCE [LARGE SCALE GENOMIC DNA]</scope>
    <source>
        <strain evidence="2 3">MCA 4718</strain>
    </source>
</reference>
<dbReference type="InterPro" id="IPR036188">
    <property type="entry name" value="FAD/NAD-bd_sf"/>
</dbReference>
<dbReference type="GO" id="GO:0005737">
    <property type="term" value="C:cytoplasm"/>
    <property type="evidence" value="ECO:0007669"/>
    <property type="project" value="TreeGrafter"/>
</dbReference>
<gene>
    <name evidence="2" type="ORF">BCV69DRAFT_251858</name>
</gene>
<dbReference type="PANTHER" id="PTHR13847">
    <property type="entry name" value="SARCOSINE DEHYDROGENASE-RELATED"/>
    <property type="match status" value="1"/>
</dbReference>
<dbReference type="EMBL" id="KZ819333">
    <property type="protein sequence ID" value="PWN19077.1"/>
    <property type="molecule type" value="Genomic_DNA"/>
</dbReference>
<dbReference type="STRING" id="1684307.A0A316U1A4"/>
<dbReference type="AlphaFoldDB" id="A0A316U1A4"/>
<dbReference type="RefSeq" id="XP_025346237.1">
    <property type="nucleotide sequence ID" value="XM_025490449.1"/>
</dbReference>
<dbReference type="PANTHER" id="PTHR13847:SF279">
    <property type="entry name" value="FAD DEPENDENT OXIDOREDUCTASE DOMAIN-CONTAINING PROTEIN-RELATED"/>
    <property type="match status" value="1"/>
</dbReference>
<name>A0A316U1A4_9BASI</name>
<evidence type="ECO:0000313" key="2">
    <source>
        <dbReference type="EMBL" id="PWN19077.1"/>
    </source>
</evidence>
<dbReference type="Gene3D" id="3.30.9.10">
    <property type="entry name" value="D-Amino Acid Oxidase, subunit A, domain 2"/>
    <property type="match status" value="1"/>
</dbReference>
<dbReference type="Gene3D" id="3.50.50.60">
    <property type="entry name" value="FAD/NAD(P)-binding domain"/>
    <property type="match status" value="1"/>
</dbReference>
<organism evidence="2 3">
    <name type="scientific">Pseudomicrostroma glucosiphilum</name>
    <dbReference type="NCBI Taxonomy" id="1684307"/>
    <lineage>
        <taxon>Eukaryota</taxon>
        <taxon>Fungi</taxon>
        <taxon>Dikarya</taxon>
        <taxon>Basidiomycota</taxon>
        <taxon>Ustilaginomycotina</taxon>
        <taxon>Exobasidiomycetes</taxon>
        <taxon>Microstromatales</taxon>
        <taxon>Microstromatales incertae sedis</taxon>
        <taxon>Pseudomicrostroma</taxon>
    </lineage>
</organism>
<dbReference type="Proteomes" id="UP000245942">
    <property type="component" value="Unassembled WGS sequence"/>
</dbReference>
<sequence length="500" mass="55056">MTPTIQVPVPNRTQPFWLQERHALTDHVAAQEVPTEADIVIVGSGISGATCAHYLYKELQKRGSSSRQLKVVLLEADALCEGATARNGGHCKPLAFLGFRADAKRHGTKAANDALVFEASHLARYTSIVQEESLDCDLYATRAFDIFFDAEDAEQGRLDYEARKELFPQAMQDADIRAVYDREELCRLSGVKGGLWGAHYPAGHLWPYKFCTQLIEKQIQRGLQLYTHTPVQSIESPSSGVHLVHTPRGTIQAKSIIITTNGYTAHLLPELAEKIIPVRGTVCSITPAPSHQLGSSPGPFRYTYGMRKRAGESDYLIPRQGRGLSGVGDQSIILGGAKGVFLAKTEEWYNNVREDQLISGTREYFEKFMSHRFDGWSQGHQSIDRIWTGILGYSTDLLPFIGALPTRPEGIFLSAGFTGHGMPRIPGCSAAIVKLALAHFEGRQLASAQAAFEEVLPAPYLLTQKRLDEKENLILGYMGHQGGQEAEMTPAEEGTARAHL</sequence>
<dbReference type="SUPFAM" id="SSF51905">
    <property type="entry name" value="FAD/NAD(P)-binding domain"/>
    <property type="match status" value="1"/>
</dbReference>
<keyword evidence="3" id="KW-1185">Reference proteome</keyword>
<proteinExistence type="predicted"/>